<dbReference type="RefSeq" id="WP_106756222.1">
    <property type="nucleotide sequence ID" value="NZ_PXWF02000052.1"/>
</dbReference>
<name>A0A2U2I5F7_9BURK</name>
<dbReference type="SMART" id="SM00331">
    <property type="entry name" value="PP2C_SIG"/>
    <property type="match status" value="1"/>
</dbReference>
<protein>
    <submittedName>
        <fullName evidence="2">Protein phosphatase</fullName>
    </submittedName>
</protein>
<feature type="domain" description="PPM-type phosphatase" evidence="1">
    <location>
        <begin position="50"/>
        <end position="309"/>
    </location>
</feature>
<dbReference type="EMBL" id="PXWF02000052">
    <property type="protein sequence ID" value="PWF54991.1"/>
    <property type="molecule type" value="Genomic_DNA"/>
</dbReference>
<comment type="caution">
    <text evidence="2">The sequence shown here is derived from an EMBL/GenBank/DDBJ whole genome shotgun (WGS) entry which is preliminary data.</text>
</comment>
<dbReference type="InterPro" id="IPR036457">
    <property type="entry name" value="PPM-type-like_dom_sf"/>
</dbReference>
<proteinExistence type="predicted"/>
<evidence type="ECO:0000313" key="2">
    <source>
        <dbReference type="EMBL" id="PWF54991.1"/>
    </source>
</evidence>
<dbReference type="OrthoDB" id="9801841at2"/>
<dbReference type="SMART" id="SM00332">
    <property type="entry name" value="PP2Cc"/>
    <property type="match status" value="1"/>
</dbReference>
<accession>A0A2U2I5F7</accession>
<organism evidence="2 3">
    <name type="scientific">Massilia glaciei</name>
    <dbReference type="NCBI Taxonomy" id="1524097"/>
    <lineage>
        <taxon>Bacteria</taxon>
        <taxon>Pseudomonadati</taxon>
        <taxon>Pseudomonadota</taxon>
        <taxon>Betaproteobacteria</taxon>
        <taxon>Burkholderiales</taxon>
        <taxon>Oxalobacteraceae</taxon>
        <taxon>Telluria group</taxon>
        <taxon>Massilia</taxon>
    </lineage>
</organism>
<dbReference type="PROSITE" id="PS51746">
    <property type="entry name" value="PPM_2"/>
    <property type="match status" value="1"/>
</dbReference>
<dbReference type="AlphaFoldDB" id="A0A2U2I5F7"/>
<dbReference type="Proteomes" id="UP000241421">
    <property type="component" value="Unassembled WGS sequence"/>
</dbReference>
<keyword evidence="3" id="KW-1185">Reference proteome</keyword>
<sequence>MKPTFDPLQFGPMLDIAWRTCAGADAFPGLENQDNFLLIDVDGCVVYLHDQREVRQRIHGWPPGHARLAVLDGMGGHGRGREAAEAVVGGLLELPACAGLDQLSDQLDALHARLQRRFAPDPSADSSRRPGTTLTLLELRPGLPALLYHVGDSRLYQIAHGSAVALTVDHVPATAYAMAGALAEQAWWHQVHGEHRSQISQAFILGNAFDTALPLSDSLLALSADTLPPFLRHLPDRRAIELQPGAVYALATDGFWACAMPGPWIDSWPRRLARCGDARAMADTLFEDLLSDPPAGLHIDNLTAIVIRVAAAAA</sequence>
<dbReference type="InterPro" id="IPR001932">
    <property type="entry name" value="PPM-type_phosphatase-like_dom"/>
</dbReference>
<reference evidence="2 3" key="1">
    <citation type="submission" date="2018-04" db="EMBL/GenBank/DDBJ databases">
        <title>Massilia violaceinigra sp. nov., a novel purple-pigmented bacterium isolated from Tianshan glacier, Xinjiang, China.</title>
        <authorList>
            <person name="Wang H."/>
        </authorList>
    </citation>
    <scope>NUCLEOTIDE SEQUENCE [LARGE SCALE GENOMIC DNA]</scope>
    <source>
        <strain evidence="2 3">B448-2</strain>
    </source>
</reference>
<evidence type="ECO:0000259" key="1">
    <source>
        <dbReference type="PROSITE" id="PS51746"/>
    </source>
</evidence>
<dbReference type="SUPFAM" id="SSF81606">
    <property type="entry name" value="PP2C-like"/>
    <property type="match status" value="1"/>
</dbReference>
<gene>
    <name evidence="2" type="ORF">C7C56_004095</name>
</gene>
<evidence type="ECO:0000313" key="3">
    <source>
        <dbReference type="Proteomes" id="UP000241421"/>
    </source>
</evidence>
<dbReference type="Gene3D" id="3.60.40.10">
    <property type="entry name" value="PPM-type phosphatase domain"/>
    <property type="match status" value="1"/>
</dbReference>